<dbReference type="InterPro" id="IPR016179">
    <property type="entry name" value="Insulin-like"/>
</dbReference>
<dbReference type="Gene3D" id="1.10.100.10">
    <property type="entry name" value="Insulin-like"/>
    <property type="match status" value="1"/>
</dbReference>
<accession>A0A7J8ERN5</accession>
<dbReference type="CDD" id="cd04367">
    <property type="entry name" value="IlGF_insulin_like"/>
    <property type="match status" value="1"/>
</dbReference>
<feature type="chain" id="PRO_5029633007" description="Insulin" evidence="3">
    <location>
        <begin position="25"/>
        <end position="207"/>
    </location>
</feature>
<dbReference type="InterPro" id="IPR004825">
    <property type="entry name" value="Insulin"/>
</dbReference>
<dbReference type="PANTHER" id="PTHR11454:SF32">
    <property type="entry name" value="INSULIN, ISOFORM 2"/>
    <property type="match status" value="1"/>
</dbReference>
<keyword evidence="6" id="KW-1185">Reference proteome</keyword>
<dbReference type="SUPFAM" id="SSF56994">
    <property type="entry name" value="Insulin-like"/>
    <property type="match status" value="1"/>
</dbReference>
<feature type="compositionally biased region" description="Basic residues" evidence="2">
    <location>
        <begin position="173"/>
        <end position="186"/>
    </location>
</feature>
<evidence type="ECO:0000313" key="6">
    <source>
        <dbReference type="Proteomes" id="UP000550707"/>
    </source>
</evidence>
<organism evidence="5 6">
    <name type="scientific">Molossus molossus</name>
    <name type="common">Pallas' mastiff bat</name>
    <name type="synonym">Vespertilio molossus</name>
    <dbReference type="NCBI Taxonomy" id="27622"/>
    <lineage>
        <taxon>Eukaryota</taxon>
        <taxon>Metazoa</taxon>
        <taxon>Chordata</taxon>
        <taxon>Craniata</taxon>
        <taxon>Vertebrata</taxon>
        <taxon>Euteleostomi</taxon>
        <taxon>Mammalia</taxon>
        <taxon>Eutheria</taxon>
        <taxon>Laurasiatheria</taxon>
        <taxon>Chiroptera</taxon>
        <taxon>Yangochiroptera</taxon>
        <taxon>Molossidae</taxon>
        <taxon>Molossus</taxon>
    </lineage>
</organism>
<dbReference type="EMBL" id="JACASF010000013">
    <property type="protein sequence ID" value="KAF6437779.1"/>
    <property type="molecule type" value="Genomic_DNA"/>
</dbReference>
<reference evidence="5 6" key="1">
    <citation type="journal article" date="2020" name="Nature">
        <title>Six reference-quality genomes reveal evolution of bat adaptations.</title>
        <authorList>
            <person name="Jebb D."/>
            <person name="Huang Z."/>
            <person name="Pippel M."/>
            <person name="Hughes G.M."/>
            <person name="Lavrichenko K."/>
            <person name="Devanna P."/>
            <person name="Winkler S."/>
            <person name="Jermiin L.S."/>
            <person name="Skirmuntt E.C."/>
            <person name="Katzourakis A."/>
            <person name="Burkitt-Gray L."/>
            <person name="Ray D.A."/>
            <person name="Sullivan K.A.M."/>
            <person name="Roscito J.G."/>
            <person name="Kirilenko B.M."/>
            <person name="Davalos L.M."/>
            <person name="Corthals A.P."/>
            <person name="Power M.L."/>
            <person name="Jones G."/>
            <person name="Ransome R.D."/>
            <person name="Dechmann D.K.N."/>
            <person name="Locatelli A.G."/>
            <person name="Puechmaille S.J."/>
            <person name="Fedrigo O."/>
            <person name="Jarvis E.D."/>
            <person name="Hiller M."/>
            <person name="Vernes S.C."/>
            <person name="Myers E.W."/>
            <person name="Teeling E.C."/>
        </authorList>
    </citation>
    <scope>NUCLEOTIDE SEQUENCE [LARGE SCALE GENOMIC DNA]</scope>
    <source>
        <strain evidence="5">MMolMol1</strain>
        <tissue evidence="5">Muscle</tissue>
    </source>
</reference>
<dbReference type="InterPro" id="IPR036438">
    <property type="entry name" value="Insulin-like_sf"/>
</dbReference>
<comment type="caution">
    <text evidence="5">The sequence shown here is derived from an EMBL/GenBank/DDBJ whole genome shotgun (WGS) entry which is preliminary data.</text>
</comment>
<evidence type="ECO:0000259" key="4">
    <source>
        <dbReference type="SMART" id="SM00078"/>
    </source>
</evidence>
<dbReference type="AlphaFoldDB" id="A0A7J8ERN5"/>
<dbReference type="PANTHER" id="PTHR11454">
    <property type="entry name" value="INSULIN/INSULIN GROWTH FACTOR"/>
    <property type="match status" value="1"/>
</dbReference>
<evidence type="ECO:0000256" key="1">
    <source>
        <dbReference type="ARBA" id="ARBA00020180"/>
    </source>
</evidence>
<dbReference type="Pfam" id="PF00049">
    <property type="entry name" value="Insulin"/>
    <property type="match status" value="1"/>
</dbReference>
<protein>
    <recommendedName>
        <fullName evidence="1">Insulin</fullName>
    </recommendedName>
</protein>
<dbReference type="GO" id="GO:0005179">
    <property type="term" value="F:hormone activity"/>
    <property type="evidence" value="ECO:0007669"/>
    <property type="project" value="InterPro"/>
</dbReference>
<feature type="region of interest" description="Disordered" evidence="2">
    <location>
        <begin position="115"/>
        <end position="207"/>
    </location>
</feature>
<dbReference type="Proteomes" id="UP000550707">
    <property type="component" value="Unassembled WGS sequence"/>
</dbReference>
<evidence type="ECO:0000256" key="3">
    <source>
        <dbReference type="SAM" id="SignalP"/>
    </source>
</evidence>
<name>A0A7J8ERN5_MOLMO</name>
<feature type="signal peptide" evidence="3">
    <location>
        <begin position="1"/>
        <end position="24"/>
    </location>
</feature>
<dbReference type="InParanoid" id="A0A7J8ERN5"/>
<evidence type="ECO:0000256" key="2">
    <source>
        <dbReference type="SAM" id="MobiDB-lite"/>
    </source>
</evidence>
<dbReference type="GO" id="GO:0005615">
    <property type="term" value="C:extracellular space"/>
    <property type="evidence" value="ECO:0007669"/>
    <property type="project" value="TreeGrafter"/>
</dbReference>
<gene>
    <name evidence="5" type="ORF">HJG59_006839</name>
</gene>
<feature type="compositionally biased region" description="Low complexity" evidence="2">
    <location>
        <begin position="63"/>
        <end position="74"/>
    </location>
</feature>
<sequence length="207" mass="22065">MALWTRLLPLLALLALWAPAPAQAFVNQHLCGSHLVEALYLVCGERGFFYTPKARREAQDPQASASSPSSSTSPGLEVLGTTAGAPPALAAAANIGPASGSSTGQFRQRALGTSDSPVLFIHRPGTSGTTQRLEYRGRRVTAEVLEEEAGPTPQPQDPAPLQAQPPAQPAPQPRRRPRQKQARAGRAHSPQASCCSLWPRRSPRTQN</sequence>
<dbReference type="PRINTS" id="PR00277">
    <property type="entry name" value="INSULIN"/>
</dbReference>
<evidence type="ECO:0000313" key="5">
    <source>
        <dbReference type="EMBL" id="KAF6437779.1"/>
    </source>
</evidence>
<feature type="domain" description="Insulin-like" evidence="4">
    <location>
        <begin position="28"/>
        <end position="195"/>
    </location>
</feature>
<dbReference type="SMART" id="SM00078">
    <property type="entry name" value="IlGF"/>
    <property type="match status" value="1"/>
</dbReference>
<proteinExistence type="predicted"/>
<keyword evidence="3" id="KW-0732">Signal</keyword>
<feature type="region of interest" description="Disordered" evidence="2">
    <location>
        <begin position="59"/>
        <end position="82"/>
    </location>
</feature>